<dbReference type="GO" id="GO:0003676">
    <property type="term" value="F:nucleic acid binding"/>
    <property type="evidence" value="ECO:0007669"/>
    <property type="project" value="InterPro"/>
</dbReference>
<dbReference type="InterPro" id="IPR012337">
    <property type="entry name" value="RNaseH-like_sf"/>
</dbReference>
<accession>A0A9N7R212</accession>
<dbReference type="AlphaFoldDB" id="A0A9N7R212"/>
<dbReference type="InterPro" id="IPR036397">
    <property type="entry name" value="RNaseH_sf"/>
</dbReference>
<reference evidence="2" key="1">
    <citation type="submission" date="2019-12" db="EMBL/GenBank/DDBJ databases">
        <authorList>
            <person name="Scholes J."/>
        </authorList>
    </citation>
    <scope>NUCLEOTIDE SEQUENCE</scope>
</reference>
<proteinExistence type="predicted"/>
<feature type="domain" description="Piwi" evidence="1">
    <location>
        <begin position="1"/>
        <end position="86"/>
    </location>
</feature>
<feature type="non-terminal residue" evidence="2">
    <location>
        <position position="86"/>
    </location>
</feature>
<dbReference type="PANTHER" id="PTHR22891">
    <property type="entry name" value="EUKARYOTIC TRANSLATION INITIATION FACTOR 2C"/>
    <property type="match status" value="1"/>
</dbReference>
<keyword evidence="3" id="KW-1185">Reference proteome</keyword>
<organism evidence="2 3">
    <name type="scientific">Striga hermonthica</name>
    <name type="common">Purple witchweed</name>
    <name type="synonym">Buchnera hermonthica</name>
    <dbReference type="NCBI Taxonomy" id="68872"/>
    <lineage>
        <taxon>Eukaryota</taxon>
        <taxon>Viridiplantae</taxon>
        <taxon>Streptophyta</taxon>
        <taxon>Embryophyta</taxon>
        <taxon>Tracheophyta</taxon>
        <taxon>Spermatophyta</taxon>
        <taxon>Magnoliopsida</taxon>
        <taxon>eudicotyledons</taxon>
        <taxon>Gunneridae</taxon>
        <taxon>Pentapetalae</taxon>
        <taxon>asterids</taxon>
        <taxon>lamiids</taxon>
        <taxon>Lamiales</taxon>
        <taxon>Orobanchaceae</taxon>
        <taxon>Buchnereae</taxon>
        <taxon>Striga</taxon>
    </lineage>
</organism>
<comment type="caution">
    <text evidence="2">The sequence shown here is derived from an EMBL/GenBank/DDBJ whole genome shotgun (WGS) entry which is preliminary data.</text>
</comment>
<evidence type="ECO:0000313" key="3">
    <source>
        <dbReference type="Proteomes" id="UP001153555"/>
    </source>
</evidence>
<evidence type="ECO:0000313" key="2">
    <source>
        <dbReference type="EMBL" id="CAA0807066.1"/>
    </source>
</evidence>
<protein>
    <submittedName>
        <fullName evidence="2">Protein argonaute 8</fullName>
    </submittedName>
</protein>
<feature type="non-terminal residue" evidence="2">
    <location>
        <position position="1"/>
    </location>
</feature>
<dbReference type="InterPro" id="IPR003165">
    <property type="entry name" value="Piwi"/>
</dbReference>
<dbReference type="PROSITE" id="PS50822">
    <property type="entry name" value="PIWI"/>
    <property type="match status" value="1"/>
</dbReference>
<dbReference type="OrthoDB" id="1654885at2759"/>
<dbReference type="Proteomes" id="UP001153555">
    <property type="component" value="Unassembled WGS sequence"/>
</dbReference>
<dbReference type="Gene3D" id="3.30.420.10">
    <property type="entry name" value="Ribonuclease H-like superfamily/Ribonuclease H"/>
    <property type="match status" value="1"/>
</dbReference>
<dbReference type="Pfam" id="PF02171">
    <property type="entry name" value="Piwi"/>
    <property type="match status" value="1"/>
</dbReference>
<sequence>VVSSRHWPLISKYRAAVRTQSPKTEMVDSLLKKVSDTEDKGIFREALMDLYRSSRKKPKQIIIFRDGVSESQFNQVLNIELEQMIE</sequence>
<dbReference type="EMBL" id="CACSLK010000984">
    <property type="protein sequence ID" value="CAA0807066.1"/>
    <property type="molecule type" value="Genomic_DNA"/>
</dbReference>
<evidence type="ECO:0000259" key="1">
    <source>
        <dbReference type="PROSITE" id="PS50822"/>
    </source>
</evidence>
<gene>
    <name evidence="2" type="ORF">SHERM_09934</name>
</gene>
<name>A0A9N7R212_STRHE</name>
<dbReference type="SUPFAM" id="SSF53098">
    <property type="entry name" value="Ribonuclease H-like"/>
    <property type="match status" value="1"/>
</dbReference>